<accession>A0A8T5GD39</accession>
<name>A0A8T5GD39_9ARCH</name>
<sequence>MDLVYGQSLKELLQISSYFKEQLIVLVSTELAESAVKKKSLKTCFIVTPKTDLNKIKNKKKAVVGGSVKLNEFAVKIKANFLLQPVNEKQFFDLSLAKKLAENKTTVVLMFDELRKKNSFERHLYWKNYLEVVNYCKRKGTKFIVASGGDDPLALRPRKVRRALAEILGLDAKKAKEYLSEEIK</sequence>
<evidence type="ECO:0000313" key="2">
    <source>
        <dbReference type="Proteomes" id="UP000722459"/>
    </source>
</evidence>
<dbReference type="InterPro" id="IPR016195">
    <property type="entry name" value="Pol/histidinol_Pase-like"/>
</dbReference>
<reference evidence="1" key="1">
    <citation type="journal article" date="2021" name="ISME J.">
        <title>Mercury methylation by metabolically versatile and cosmopolitan marine bacteria.</title>
        <authorList>
            <person name="Lin H."/>
            <person name="Ascher D.B."/>
            <person name="Myung Y."/>
            <person name="Lamborg C.H."/>
            <person name="Hallam S.J."/>
            <person name="Gionfriddo C.M."/>
            <person name="Holt K.E."/>
            <person name="Moreau J.W."/>
        </authorList>
    </citation>
    <scope>NUCLEOTIDE SEQUENCE</scope>
    <source>
        <strain evidence="1">SI075_bin30</strain>
    </source>
</reference>
<dbReference type="SUPFAM" id="SSF89550">
    <property type="entry name" value="PHP domain-like"/>
    <property type="match status" value="1"/>
</dbReference>
<dbReference type="Proteomes" id="UP000722459">
    <property type="component" value="Unassembled WGS sequence"/>
</dbReference>
<comment type="caution">
    <text evidence="1">The sequence shown here is derived from an EMBL/GenBank/DDBJ whole genome shotgun (WGS) entry which is preliminary data.</text>
</comment>
<organism evidence="1 2">
    <name type="scientific">Candidatus Iainarchaeum sp</name>
    <dbReference type="NCBI Taxonomy" id="3101447"/>
    <lineage>
        <taxon>Archaea</taxon>
        <taxon>Candidatus Iainarchaeota</taxon>
        <taxon>Candidatus Iainarchaeia</taxon>
        <taxon>Candidatus Iainarchaeales</taxon>
        <taxon>Candidatus Iainarchaeaceae</taxon>
        <taxon>Candidatus Iainarchaeum</taxon>
    </lineage>
</organism>
<dbReference type="AlphaFoldDB" id="A0A8T5GD39"/>
<protein>
    <recommendedName>
        <fullName evidence="3">Rpp30</fullName>
    </recommendedName>
</protein>
<evidence type="ECO:0008006" key="3">
    <source>
        <dbReference type="Google" id="ProtNLM"/>
    </source>
</evidence>
<dbReference type="Gene3D" id="3.20.20.140">
    <property type="entry name" value="Metal-dependent hydrolases"/>
    <property type="match status" value="1"/>
</dbReference>
<dbReference type="EMBL" id="JABJNZ010000012">
    <property type="protein sequence ID" value="MBT4870044.1"/>
    <property type="molecule type" value="Genomic_DNA"/>
</dbReference>
<gene>
    <name evidence="1" type="ORF">HON47_00525</name>
</gene>
<evidence type="ECO:0000313" key="1">
    <source>
        <dbReference type="EMBL" id="MBT4870044.1"/>
    </source>
</evidence>
<proteinExistence type="predicted"/>